<organism evidence="2 3">
    <name type="scientific">Plectus sambesii</name>
    <dbReference type="NCBI Taxonomy" id="2011161"/>
    <lineage>
        <taxon>Eukaryota</taxon>
        <taxon>Metazoa</taxon>
        <taxon>Ecdysozoa</taxon>
        <taxon>Nematoda</taxon>
        <taxon>Chromadorea</taxon>
        <taxon>Plectida</taxon>
        <taxon>Plectina</taxon>
        <taxon>Plectoidea</taxon>
        <taxon>Plectidae</taxon>
        <taxon>Plectus</taxon>
    </lineage>
</organism>
<dbReference type="Gene3D" id="3.40.50.1000">
    <property type="entry name" value="HAD superfamily/HAD-like"/>
    <property type="match status" value="1"/>
</dbReference>
<dbReference type="CDD" id="cd01625">
    <property type="entry name" value="HAD_PNP"/>
    <property type="match status" value="1"/>
</dbReference>
<accession>A0A914W5N2</accession>
<dbReference type="NCBIfam" id="TIGR01664">
    <property type="entry name" value="DNA-3'-Pase"/>
    <property type="match status" value="1"/>
</dbReference>
<dbReference type="AlphaFoldDB" id="A0A914W5N2"/>
<dbReference type="GO" id="GO:0046403">
    <property type="term" value="F:polynucleotide 3'-phosphatase activity"/>
    <property type="evidence" value="ECO:0007669"/>
    <property type="project" value="TreeGrafter"/>
</dbReference>
<name>A0A914W5N2_9BILA</name>
<dbReference type="Pfam" id="PF08645">
    <property type="entry name" value="PNK3P"/>
    <property type="match status" value="1"/>
</dbReference>
<dbReference type="InterPro" id="IPR023214">
    <property type="entry name" value="HAD_sf"/>
</dbReference>
<dbReference type="PANTHER" id="PTHR12083:SF9">
    <property type="entry name" value="BIFUNCTIONAL POLYNUCLEOTIDE PHOSPHATASE_KINASE"/>
    <property type="match status" value="1"/>
</dbReference>
<dbReference type="Pfam" id="PF13671">
    <property type="entry name" value="AAA_33"/>
    <property type="match status" value="1"/>
</dbReference>
<dbReference type="PANTHER" id="PTHR12083">
    <property type="entry name" value="BIFUNCTIONAL POLYNUCLEOTIDE PHOSPHATASE/KINASE"/>
    <property type="match status" value="1"/>
</dbReference>
<dbReference type="SUPFAM" id="SSF56784">
    <property type="entry name" value="HAD-like"/>
    <property type="match status" value="1"/>
</dbReference>
<sequence>MSKRKVTKKDDSESNSKQAKLDFDAKPKGTWMTIGNDDLYIYTPNEVVHRSKVAGFDIDGTIIKTKSGRTFAKDENDWELLFPEIPAKMRQLHEDDYKIVFFTNQAGISKGKTPLPAFKRKVEAICSKLPVPIQVFVSPGTLKYRKPYVGMWEHMETEGNGGVPVDRSQSVYVGDAGGRAANGARKKDFSCGDRMFALNLEVKFATPEEFFLNKPAEPFTRPVFDSRKLLDTPSELFDPATTVMPSTKQEVVVMVGFPGSGKSTWAERYLSKGYVVVNRDTLKTWQKCVEAAKKALKEGKSVIVDNTNPDKESRKRYVDMAKESKVDCRCFVMTCDYDQALHHVKFRNIMGTDKEHKDVNEMVLRMHKSKVQEPTLAEGFSEIVKVNFVPDFKAGSDAQKIFRMVLVEK</sequence>
<dbReference type="InterPro" id="IPR013954">
    <property type="entry name" value="PNK3P"/>
</dbReference>
<feature type="compositionally biased region" description="Basic and acidic residues" evidence="1">
    <location>
        <begin position="8"/>
        <end position="21"/>
    </location>
</feature>
<dbReference type="InterPro" id="IPR036412">
    <property type="entry name" value="HAD-like_sf"/>
</dbReference>
<dbReference type="SUPFAM" id="SSF52540">
    <property type="entry name" value="P-loop containing nucleoside triphosphate hydrolases"/>
    <property type="match status" value="1"/>
</dbReference>
<dbReference type="InterPro" id="IPR027417">
    <property type="entry name" value="P-loop_NTPase"/>
</dbReference>
<reference evidence="3" key="1">
    <citation type="submission" date="2022-11" db="UniProtKB">
        <authorList>
            <consortium name="WormBaseParasite"/>
        </authorList>
    </citation>
    <scope>IDENTIFICATION</scope>
</reference>
<evidence type="ECO:0000313" key="3">
    <source>
        <dbReference type="WBParaSite" id="PSAMB.scaffold3109size19648.g20363.t1"/>
    </source>
</evidence>
<dbReference type="WBParaSite" id="PSAMB.scaffold3109size19648.g20363.t1">
    <property type="protein sequence ID" value="PSAMB.scaffold3109size19648.g20363.t1"/>
    <property type="gene ID" value="PSAMB.scaffold3109size19648.g20363"/>
</dbReference>
<evidence type="ECO:0000313" key="2">
    <source>
        <dbReference type="Proteomes" id="UP000887566"/>
    </source>
</evidence>
<feature type="region of interest" description="Disordered" evidence="1">
    <location>
        <begin position="1"/>
        <end position="21"/>
    </location>
</feature>
<dbReference type="NCBIfam" id="TIGR01662">
    <property type="entry name" value="HAD-SF-IIIA"/>
    <property type="match status" value="1"/>
</dbReference>
<keyword evidence="2" id="KW-1185">Reference proteome</keyword>
<dbReference type="InterPro" id="IPR006549">
    <property type="entry name" value="HAD-SF_hydro_IIIA"/>
</dbReference>
<dbReference type="InterPro" id="IPR006551">
    <property type="entry name" value="Polynucleotide_phosphatase"/>
</dbReference>
<proteinExistence type="predicted"/>
<dbReference type="Gene3D" id="3.40.50.300">
    <property type="entry name" value="P-loop containing nucleotide triphosphate hydrolases"/>
    <property type="match status" value="1"/>
</dbReference>
<dbReference type="Proteomes" id="UP000887566">
    <property type="component" value="Unplaced"/>
</dbReference>
<dbReference type="FunFam" id="3.40.50.300:FF:000737">
    <property type="entry name" value="Bifunctional polynucleotide phosphatase/kinase"/>
    <property type="match status" value="1"/>
</dbReference>
<dbReference type="GO" id="GO:0003690">
    <property type="term" value="F:double-stranded DNA binding"/>
    <property type="evidence" value="ECO:0007669"/>
    <property type="project" value="TreeGrafter"/>
</dbReference>
<dbReference type="GO" id="GO:0046404">
    <property type="term" value="F:ATP-dependent polydeoxyribonucleotide 5'-hydroxyl-kinase activity"/>
    <property type="evidence" value="ECO:0007669"/>
    <property type="project" value="TreeGrafter"/>
</dbReference>
<dbReference type="FunFam" id="3.40.50.1000:FF:000078">
    <property type="entry name" value="Bifunctional polynucleotide phosphatase/kinase"/>
    <property type="match status" value="1"/>
</dbReference>
<protein>
    <submittedName>
        <fullName evidence="3">Bifunctional polynucleotide phosphatase/kinase</fullName>
    </submittedName>
</protein>
<dbReference type="GO" id="GO:0006281">
    <property type="term" value="P:DNA repair"/>
    <property type="evidence" value="ECO:0007669"/>
    <property type="project" value="TreeGrafter"/>
</dbReference>
<evidence type="ECO:0000256" key="1">
    <source>
        <dbReference type="SAM" id="MobiDB-lite"/>
    </source>
</evidence>